<dbReference type="Proteomes" id="UP000697710">
    <property type="component" value="Unassembled WGS sequence"/>
</dbReference>
<reference evidence="2" key="1">
    <citation type="submission" date="2020-04" db="EMBL/GenBank/DDBJ databases">
        <authorList>
            <person name="Zhang T."/>
        </authorList>
    </citation>
    <scope>NUCLEOTIDE SEQUENCE</scope>
    <source>
        <strain evidence="2">HKST-UBA01</strain>
    </source>
</reference>
<evidence type="ECO:0000256" key="1">
    <source>
        <dbReference type="SAM" id="MobiDB-lite"/>
    </source>
</evidence>
<dbReference type="AlphaFoldDB" id="A0A956LWI3"/>
<accession>A0A956LWI3</accession>
<evidence type="ECO:0000313" key="3">
    <source>
        <dbReference type="Proteomes" id="UP000697710"/>
    </source>
</evidence>
<protein>
    <submittedName>
        <fullName evidence="2">Uncharacterized protein</fullName>
    </submittedName>
</protein>
<feature type="region of interest" description="Disordered" evidence="1">
    <location>
        <begin position="53"/>
        <end position="84"/>
    </location>
</feature>
<sequence length="296" mass="33822">MRFLRASERCRAEQVHRVGNGNGRSRRRTVARWVALASLTICTGLLSASCQREKKDGDTDQAKSGQTAAHPPAKPETQGRADEHAARVAAQVMDAMGGQKAWNDTRYLSWKFMGNRQHYWDKWTNDVRIESNDVVILLNLDTKLGSVQKAGEQIVDGDAIQNYLERGYAWWVNDSYWMFMPYKLRDPGVDLVYGGEQVLSDGRPADVLTMMFESVGLTPRNKYDVYVDRESHLVVQWSYYKDRDDPEPQFTAPWGGWQQFGKIKLATQHGRGQDWQIHVYDSLPRTVFESFGPVQA</sequence>
<organism evidence="2 3">
    <name type="scientific">Eiseniibacteriota bacterium</name>
    <dbReference type="NCBI Taxonomy" id="2212470"/>
    <lineage>
        <taxon>Bacteria</taxon>
        <taxon>Candidatus Eiseniibacteriota</taxon>
    </lineage>
</organism>
<name>A0A956LWI3_UNCEI</name>
<comment type="caution">
    <text evidence="2">The sequence shown here is derived from an EMBL/GenBank/DDBJ whole genome shotgun (WGS) entry which is preliminary data.</text>
</comment>
<gene>
    <name evidence="2" type="ORF">KC729_02970</name>
</gene>
<evidence type="ECO:0000313" key="2">
    <source>
        <dbReference type="EMBL" id="MCA9726616.1"/>
    </source>
</evidence>
<proteinExistence type="predicted"/>
<reference evidence="2" key="2">
    <citation type="journal article" date="2021" name="Microbiome">
        <title>Successional dynamics and alternative stable states in a saline activated sludge microbial community over 9 years.</title>
        <authorList>
            <person name="Wang Y."/>
            <person name="Ye J."/>
            <person name="Ju F."/>
            <person name="Liu L."/>
            <person name="Boyd J.A."/>
            <person name="Deng Y."/>
            <person name="Parks D.H."/>
            <person name="Jiang X."/>
            <person name="Yin X."/>
            <person name="Woodcroft B.J."/>
            <person name="Tyson G.W."/>
            <person name="Hugenholtz P."/>
            <person name="Polz M.F."/>
            <person name="Zhang T."/>
        </authorList>
    </citation>
    <scope>NUCLEOTIDE SEQUENCE</scope>
    <source>
        <strain evidence="2">HKST-UBA01</strain>
    </source>
</reference>
<dbReference type="EMBL" id="JAGQHR010000049">
    <property type="protein sequence ID" value="MCA9726616.1"/>
    <property type="molecule type" value="Genomic_DNA"/>
</dbReference>